<dbReference type="Proteomes" id="UP000050794">
    <property type="component" value="Unassembled WGS sequence"/>
</dbReference>
<protein>
    <submittedName>
        <fullName evidence="4">CUE domain-containing protein</fullName>
    </submittedName>
</protein>
<gene>
    <name evidence="2" type="ORF">TCNE_LOCUS17463</name>
</gene>
<evidence type="ECO:0000256" key="1">
    <source>
        <dbReference type="SAM" id="MobiDB-lite"/>
    </source>
</evidence>
<organism evidence="3 4">
    <name type="scientific">Toxocara canis</name>
    <name type="common">Canine roundworm</name>
    <dbReference type="NCBI Taxonomy" id="6265"/>
    <lineage>
        <taxon>Eukaryota</taxon>
        <taxon>Metazoa</taxon>
        <taxon>Ecdysozoa</taxon>
        <taxon>Nematoda</taxon>
        <taxon>Chromadorea</taxon>
        <taxon>Rhabditida</taxon>
        <taxon>Spirurina</taxon>
        <taxon>Ascaridomorpha</taxon>
        <taxon>Ascaridoidea</taxon>
        <taxon>Toxocaridae</taxon>
        <taxon>Toxocara</taxon>
    </lineage>
</organism>
<evidence type="ECO:0000313" key="4">
    <source>
        <dbReference type="WBParaSite" id="TCNE_0001746401-mRNA-1"/>
    </source>
</evidence>
<evidence type="ECO:0000313" key="3">
    <source>
        <dbReference type="Proteomes" id="UP000050794"/>
    </source>
</evidence>
<feature type="region of interest" description="Disordered" evidence="1">
    <location>
        <begin position="232"/>
        <end position="261"/>
    </location>
</feature>
<accession>A0A183V9P3</accession>
<proteinExistence type="predicted"/>
<name>A0A183V9P3_TOXCA</name>
<evidence type="ECO:0000313" key="2">
    <source>
        <dbReference type="EMBL" id="VDM48784.1"/>
    </source>
</evidence>
<keyword evidence="3" id="KW-1185">Reference proteome</keyword>
<reference evidence="2 3" key="2">
    <citation type="submission" date="2018-11" db="EMBL/GenBank/DDBJ databases">
        <authorList>
            <consortium name="Pathogen Informatics"/>
        </authorList>
    </citation>
    <scope>NUCLEOTIDE SEQUENCE [LARGE SCALE GENOMIC DNA]</scope>
</reference>
<feature type="compositionally biased region" description="Low complexity" evidence="1">
    <location>
        <begin position="53"/>
        <end position="67"/>
    </location>
</feature>
<reference evidence="4" key="1">
    <citation type="submission" date="2016-06" db="UniProtKB">
        <authorList>
            <consortium name="WormBaseParasite"/>
        </authorList>
    </citation>
    <scope>IDENTIFICATION</scope>
</reference>
<sequence>MELSSIETIPSHLIVQALRMKVSAYSRALPTEDDFRFIEQRVLNDSDSRKTESTALSNTDTNNSTDTTAERSKGHAALKIGHASTSSDHRVEKFHNLPPMVTAFNFAKRLEELKQARFLREAQAAEEVRKAMTKESPRVEIVTHCPKEAFLENSFSSRDSLKSRTLHVAWEHEKYEEKVRAERLKKELGLDDGPQIPVVRYNQDDCSLDDHISVMDSDRCSNSHAWTPRLPQINENCAPRSGNNERKEDSSENKDVIVENV</sequence>
<feature type="region of interest" description="Disordered" evidence="1">
    <location>
        <begin position="46"/>
        <end position="75"/>
    </location>
</feature>
<dbReference type="EMBL" id="UYWY01024471">
    <property type="protein sequence ID" value="VDM48784.1"/>
    <property type="molecule type" value="Genomic_DNA"/>
</dbReference>
<feature type="compositionally biased region" description="Basic and acidic residues" evidence="1">
    <location>
        <begin position="243"/>
        <end position="261"/>
    </location>
</feature>
<dbReference type="WBParaSite" id="TCNE_0001746401-mRNA-1">
    <property type="protein sequence ID" value="TCNE_0001746401-mRNA-1"/>
    <property type="gene ID" value="TCNE_0001746401"/>
</dbReference>
<dbReference type="AlphaFoldDB" id="A0A183V9P3"/>